<dbReference type="Gene3D" id="3.90.120.10">
    <property type="entry name" value="DNA Methylase, subunit A, domain 2"/>
    <property type="match status" value="1"/>
</dbReference>
<evidence type="ECO:0000256" key="4">
    <source>
        <dbReference type="ARBA" id="ARBA00022747"/>
    </source>
</evidence>
<dbReference type="EC" id="2.1.1.37" evidence="8"/>
<organism evidence="9 10">
    <name type="scientific">Horticoccus luteus</name>
    <dbReference type="NCBI Taxonomy" id="2862869"/>
    <lineage>
        <taxon>Bacteria</taxon>
        <taxon>Pseudomonadati</taxon>
        <taxon>Verrucomicrobiota</taxon>
        <taxon>Opitutia</taxon>
        <taxon>Opitutales</taxon>
        <taxon>Opitutaceae</taxon>
        <taxon>Horticoccus</taxon>
    </lineage>
</organism>
<evidence type="ECO:0000256" key="2">
    <source>
        <dbReference type="ARBA" id="ARBA00022679"/>
    </source>
</evidence>
<evidence type="ECO:0000313" key="9">
    <source>
        <dbReference type="EMBL" id="QYM78959.1"/>
    </source>
</evidence>
<dbReference type="Pfam" id="PF00145">
    <property type="entry name" value="DNA_methylase"/>
    <property type="match status" value="1"/>
</dbReference>
<dbReference type="GO" id="GO:0032259">
    <property type="term" value="P:methylation"/>
    <property type="evidence" value="ECO:0007669"/>
    <property type="project" value="UniProtKB-KW"/>
</dbReference>
<dbReference type="PROSITE" id="PS00094">
    <property type="entry name" value="C5_MTASE_1"/>
    <property type="match status" value="1"/>
</dbReference>
<dbReference type="InterPro" id="IPR050390">
    <property type="entry name" value="C5-Methyltransferase"/>
</dbReference>
<feature type="active site" evidence="6">
    <location>
        <position position="92"/>
    </location>
</feature>
<dbReference type="InterPro" id="IPR001525">
    <property type="entry name" value="C5_MeTfrase"/>
</dbReference>
<evidence type="ECO:0000256" key="5">
    <source>
        <dbReference type="ARBA" id="ARBA00047422"/>
    </source>
</evidence>
<comment type="catalytic activity">
    <reaction evidence="5 8">
        <text>a 2'-deoxycytidine in DNA + S-adenosyl-L-methionine = a 5-methyl-2'-deoxycytidine in DNA + S-adenosyl-L-homocysteine + H(+)</text>
        <dbReference type="Rhea" id="RHEA:13681"/>
        <dbReference type="Rhea" id="RHEA-COMP:11369"/>
        <dbReference type="Rhea" id="RHEA-COMP:11370"/>
        <dbReference type="ChEBI" id="CHEBI:15378"/>
        <dbReference type="ChEBI" id="CHEBI:57856"/>
        <dbReference type="ChEBI" id="CHEBI:59789"/>
        <dbReference type="ChEBI" id="CHEBI:85452"/>
        <dbReference type="ChEBI" id="CHEBI:85454"/>
        <dbReference type="EC" id="2.1.1.37"/>
    </reaction>
</comment>
<evidence type="ECO:0000256" key="6">
    <source>
        <dbReference type="PROSITE-ProRule" id="PRU01016"/>
    </source>
</evidence>
<dbReference type="PROSITE" id="PS51679">
    <property type="entry name" value="SAM_MT_C5"/>
    <property type="match status" value="1"/>
</dbReference>
<accession>A0A8F9TTH5</accession>
<dbReference type="KEGG" id="ole:K0B96_16895"/>
<dbReference type="GO" id="GO:0003886">
    <property type="term" value="F:DNA (cytosine-5-)-methyltransferase activity"/>
    <property type="evidence" value="ECO:0007669"/>
    <property type="project" value="UniProtKB-EC"/>
</dbReference>
<evidence type="ECO:0000313" key="10">
    <source>
        <dbReference type="Proteomes" id="UP000825051"/>
    </source>
</evidence>
<dbReference type="REBASE" id="510289">
    <property type="entry name" value="M.OspKsb15ORF16895P"/>
</dbReference>
<comment type="similarity">
    <text evidence="6 7">Belongs to the class I-like SAM-binding methyltransferase superfamily. C5-methyltransferase family.</text>
</comment>
<dbReference type="InterPro" id="IPR018117">
    <property type="entry name" value="C5_DNA_meth_AS"/>
</dbReference>
<keyword evidence="1 6" id="KW-0489">Methyltransferase</keyword>
<keyword evidence="2 6" id="KW-0808">Transferase</keyword>
<keyword evidence="10" id="KW-1185">Reference proteome</keyword>
<evidence type="ECO:0000256" key="1">
    <source>
        <dbReference type="ARBA" id="ARBA00022603"/>
    </source>
</evidence>
<dbReference type="Gene3D" id="3.40.50.150">
    <property type="entry name" value="Vaccinia Virus protein VP39"/>
    <property type="match status" value="1"/>
</dbReference>
<keyword evidence="4" id="KW-0680">Restriction system</keyword>
<name>A0A8F9TTH5_9BACT</name>
<dbReference type="RefSeq" id="WP_220162194.1">
    <property type="nucleotide sequence ID" value="NZ_CP080507.1"/>
</dbReference>
<sequence length="567" mass="62739">MSRASLTFIDLFSGCGGFTLGMLRAGFDCLAAIDFNEQAIATLRTNLQAKSPTSLPPVAFALHADLTQLRPDTLAAMIGSKEVDVIVGGPPCQGFSTARQRDGSNHGDKRLKDDPRRHLFRNFLDHVEHFQPKVFVIENVLGLRSAAGGRYFTAVQYEARSLGKTSGRPGYRVHPQIERGTALGVPQKRRRQLIVGVRADLPGYFPAELAPAPRALLATMLGDAILDLPVLAAGAGEHETPYDLKRRQVHFLGGTRDRWRKRYLSHVAEVGASPAIYNHVARPHSARDLGDFLKLAEGESSAAAMRRGVEFDFPYDKTTFKDRYTRQHRNKPCSTIVAHLSKDGLMFIHPVQNRSLTPREAARVQSFPDWFVFPEARTHAFRVIGNAVPPLIAEGVGRAIRSFLSPEIAAPTARPTRGHHSLAVAPAFALPSNRTEAITWLDPLTRADRKALRAMTAAEFLRGWHALLWLFPELHPENALEHGDEEHDAPLSGEAIDRLGRRYTRSGWPVMLEGFGTEAWRRYLGEEFSDEAFYCIEAQRAGLDARRCTAARAPATAPMPTPVPPGR</sequence>
<dbReference type="GO" id="GO:0009307">
    <property type="term" value="P:DNA restriction-modification system"/>
    <property type="evidence" value="ECO:0007669"/>
    <property type="project" value="UniProtKB-KW"/>
</dbReference>
<protein>
    <recommendedName>
        <fullName evidence="8">Cytosine-specific methyltransferase</fullName>
        <ecNumber evidence="8">2.1.1.37</ecNumber>
    </recommendedName>
</protein>
<evidence type="ECO:0000256" key="7">
    <source>
        <dbReference type="RuleBase" id="RU000416"/>
    </source>
</evidence>
<dbReference type="Proteomes" id="UP000825051">
    <property type="component" value="Chromosome"/>
</dbReference>
<dbReference type="AlphaFoldDB" id="A0A8F9TTH5"/>
<dbReference type="SUPFAM" id="SSF53335">
    <property type="entry name" value="S-adenosyl-L-methionine-dependent methyltransferases"/>
    <property type="match status" value="1"/>
</dbReference>
<evidence type="ECO:0000256" key="3">
    <source>
        <dbReference type="ARBA" id="ARBA00022691"/>
    </source>
</evidence>
<dbReference type="PANTHER" id="PTHR10629:SF52">
    <property type="entry name" value="DNA (CYTOSINE-5)-METHYLTRANSFERASE 1"/>
    <property type="match status" value="1"/>
</dbReference>
<dbReference type="InterPro" id="IPR029063">
    <property type="entry name" value="SAM-dependent_MTases_sf"/>
</dbReference>
<reference evidence="9" key="1">
    <citation type="submission" date="2021-08" db="EMBL/GenBank/DDBJ databases">
        <title>Genome of a novel bacterium of the phylum Verrucomicrobia, Oleiharenicola sp. KSB-15.</title>
        <authorList>
            <person name="Chung J.-H."/>
            <person name="Ahn J.-H."/>
            <person name="Yoon Y."/>
            <person name="Kim D.-Y."/>
            <person name="An S.-H."/>
            <person name="Park I."/>
            <person name="Yeon J."/>
        </authorList>
    </citation>
    <scope>NUCLEOTIDE SEQUENCE</scope>
    <source>
        <strain evidence="9">KSB-15</strain>
    </source>
</reference>
<proteinExistence type="inferred from homology"/>
<keyword evidence="3 6" id="KW-0949">S-adenosyl-L-methionine</keyword>
<gene>
    <name evidence="9" type="ORF">K0B96_16895</name>
</gene>
<evidence type="ECO:0000256" key="8">
    <source>
        <dbReference type="RuleBase" id="RU000417"/>
    </source>
</evidence>
<dbReference type="PRINTS" id="PR00105">
    <property type="entry name" value="C5METTRFRASE"/>
</dbReference>
<dbReference type="NCBIfam" id="TIGR00675">
    <property type="entry name" value="dcm"/>
    <property type="match status" value="1"/>
</dbReference>
<dbReference type="PANTHER" id="PTHR10629">
    <property type="entry name" value="CYTOSINE-SPECIFIC METHYLTRANSFERASE"/>
    <property type="match status" value="1"/>
</dbReference>
<dbReference type="EMBL" id="CP080507">
    <property type="protein sequence ID" value="QYM78959.1"/>
    <property type="molecule type" value="Genomic_DNA"/>
</dbReference>